<dbReference type="AlphaFoldDB" id="A0A834W9H4"/>
<proteinExistence type="predicted"/>
<evidence type="ECO:0000313" key="2">
    <source>
        <dbReference type="Proteomes" id="UP000634136"/>
    </source>
</evidence>
<dbReference type="Proteomes" id="UP000634136">
    <property type="component" value="Unassembled WGS sequence"/>
</dbReference>
<name>A0A834W9H4_9FABA</name>
<protein>
    <submittedName>
        <fullName evidence="1">Uncharacterized protein</fullName>
    </submittedName>
</protein>
<organism evidence="1 2">
    <name type="scientific">Senna tora</name>
    <dbReference type="NCBI Taxonomy" id="362788"/>
    <lineage>
        <taxon>Eukaryota</taxon>
        <taxon>Viridiplantae</taxon>
        <taxon>Streptophyta</taxon>
        <taxon>Embryophyta</taxon>
        <taxon>Tracheophyta</taxon>
        <taxon>Spermatophyta</taxon>
        <taxon>Magnoliopsida</taxon>
        <taxon>eudicotyledons</taxon>
        <taxon>Gunneridae</taxon>
        <taxon>Pentapetalae</taxon>
        <taxon>rosids</taxon>
        <taxon>fabids</taxon>
        <taxon>Fabales</taxon>
        <taxon>Fabaceae</taxon>
        <taxon>Caesalpinioideae</taxon>
        <taxon>Cassia clade</taxon>
        <taxon>Senna</taxon>
    </lineage>
</organism>
<evidence type="ECO:0000313" key="1">
    <source>
        <dbReference type="EMBL" id="KAF7815285.1"/>
    </source>
</evidence>
<dbReference type="EMBL" id="JAAIUW010000009">
    <property type="protein sequence ID" value="KAF7815285.1"/>
    <property type="molecule type" value="Genomic_DNA"/>
</dbReference>
<sequence>MLTKPSLTKNPRSPHKQIPSSLLLSFHISKTVMRLKAQYFPALSSSITLADTSGAIFDDVTKLHPSCAMNSSLPSPLPLPPALPMSCFDFLALQAIPAVVLPTYPWLQMATQKATDVAAHAASKVVKVTSGQTRTFADGFSRLASKKLVCASHRHKEMAAVKSQSCAYTGRFILHRALKTPLSSCSPPPPSPTPHLPSSPDRHPVARIFICDEDASEVTYSELLISSLVSSPPSDEVFIVRFVDMKAQHFSSSMSSLPSDELFIVRFVDMKAQH</sequence>
<keyword evidence="2" id="KW-1185">Reference proteome</keyword>
<comment type="caution">
    <text evidence="1">The sequence shown here is derived from an EMBL/GenBank/DDBJ whole genome shotgun (WGS) entry which is preliminary data.</text>
</comment>
<reference evidence="1" key="1">
    <citation type="submission" date="2020-09" db="EMBL/GenBank/DDBJ databases">
        <title>Genome-Enabled Discovery of Anthraquinone Biosynthesis in Senna tora.</title>
        <authorList>
            <person name="Kang S.-H."/>
            <person name="Pandey R.P."/>
            <person name="Lee C.-M."/>
            <person name="Sim J.-S."/>
            <person name="Jeong J.-T."/>
            <person name="Choi B.-S."/>
            <person name="Jung M."/>
            <person name="Ginzburg D."/>
            <person name="Zhao K."/>
            <person name="Won S.Y."/>
            <person name="Oh T.-J."/>
            <person name="Yu Y."/>
            <person name="Kim N.-H."/>
            <person name="Lee O.R."/>
            <person name="Lee T.-H."/>
            <person name="Bashyal P."/>
            <person name="Kim T.-S."/>
            <person name="Lee W.-H."/>
            <person name="Kawkins C."/>
            <person name="Kim C.-K."/>
            <person name="Kim J.S."/>
            <person name="Ahn B.O."/>
            <person name="Rhee S.Y."/>
            <person name="Sohng J.K."/>
        </authorList>
    </citation>
    <scope>NUCLEOTIDE SEQUENCE</scope>
    <source>
        <tissue evidence="1">Leaf</tissue>
    </source>
</reference>
<accession>A0A834W9H4</accession>
<gene>
    <name evidence="1" type="ORF">G2W53_029254</name>
</gene>